<dbReference type="Pfam" id="PF22564">
    <property type="entry name" value="HAAS"/>
    <property type="match status" value="1"/>
</dbReference>
<feature type="transmembrane region" description="Helical" evidence="1">
    <location>
        <begin position="291"/>
        <end position="312"/>
    </location>
</feature>
<keyword evidence="1" id="KW-0472">Membrane</keyword>
<evidence type="ECO:0000313" key="3">
    <source>
        <dbReference type="Proteomes" id="UP000572635"/>
    </source>
</evidence>
<feature type="transmembrane region" description="Helical" evidence="1">
    <location>
        <begin position="86"/>
        <end position="105"/>
    </location>
</feature>
<comment type="caution">
    <text evidence="2">The sequence shown here is derived from an EMBL/GenBank/DDBJ whole genome shotgun (WGS) entry which is preliminary data.</text>
</comment>
<protein>
    <submittedName>
        <fullName evidence="2">Uncharacterized protein</fullName>
    </submittedName>
</protein>
<keyword evidence="1" id="KW-1133">Transmembrane helix</keyword>
<gene>
    <name evidence="2" type="ORF">HDA36_004118</name>
</gene>
<feature type="transmembrane region" description="Helical" evidence="1">
    <location>
        <begin position="176"/>
        <end position="194"/>
    </location>
</feature>
<feature type="transmembrane region" description="Helical" evidence="1">
    <location>
        <begin position="117"/>
        <end position="142"/>
    </location>
</feature>
<dbReference type="Proteomes" id="UP000572635">
    <property type="component" value="Unassembled WGS sequence"/>
</dbReference>
<reference evidence="2 3" key="1">
    <citation type="submission" date="2020-08" db="EMBL/GenBank/DDBJ databases">
        <title>Sequencing the genomes of 1000 actinobacteria strains.</title>
        <authorList>
            <person name="Klenk H.-P."/>
        </authorList>
    </citation>
    <scope>NUCLEOTIDE SEQUENCE [LARGE SCALE GENOMIC DNA]</scope>
    <source>
        <strain evidence="2 3">DSM 44551</strain>
    </source>
</reference>
<evidence type="ECO:0000256" key="1">
    <source>
        <dbReference type="SAM" id="Phobius"/>
    </source>
</evidence>
<sequence length="322" mass="34642">MGATALTERYVQEVVRRIPADQRGEVAAELRAVIADTVEARGPDDPEAAERAVLAEMGDPVRLAADYSDRQPVLIGPDLYPAYVRLLAALLCTLLPVATVALAGLDVLDGEDIGSVIGTAVGTAVTVAAQLIAWVTVVFALVERSRGGGRIRRAAEWTPDDLPEPPRPDRGATASYLWAGWKALLIGLIVWQHTARPYRAAGADGGIDRLEVLHPGLWSGWIWPMLAGLAGVVVLELVRVAARGWTLRTVGWYAAAEALFTLPFIWVAHRQMLFNPDFLTDFNGGWTTPDAFYTLLAAGAFAVSATAVANRFRAARARQAGR</sequence>
<feature type="transmembrane region" description="Helical" evidence="1">
    <location>
        <begin position="250"/>
        <end position="269"/>
    </location>
</feature>
<dbReference type="AlphaFoldDB" id="A0A7W8VFJ3"/>
<keyword evidence="1" id="KW-0812">Transmembrane</keyword>
<name>A0A7W8VFJ3_9ACTN</name>
<feature type="transmembrane region" description="Helical" evidence="1">
    <location>
        <begin position="221"/>
        <end position="238"/>
    </location>
</feature>
<dbReference type="RefSeq" id="WP_184394313.1">
    <property type="nucleotide sequence ID" value="NZ_BAAAJD010000124.1"/>
</dbReference>
<accession>A0A7W8VFJ3</accession>
<proteinExistence type="predicted"/>
<organism evidence="2 3">
    <name type="scientific">Nocardiopsis composta</name>
    <dbReference type="NCBI Taxonomy" id="157465"/>
    <lineage>
        <taxon>Bacteria</taxon>
        <taxon>Bacillati</taxon>
        <taxon>Actinomycetota</taxon>
        <taxon>Actinomycetes</taxon>
        <taxon>Streptosporangiales</taxon>
        <taxon>Nocardiopsidaceae</taxon>
        <taxon>Nocardiopsis</taxon>
    </lineage>
</organism>
<evidence type="ECO:0000313" key="2">
    <source>
        <dbReference type="EMBL" id="MBB5434034.1"/>
    </source>
</evidence>
<dbReference type="EMBL" id="JACHDB010000001">
    <property type="protein sequence ID" value="MBB5434034.1"/>
    <property type="molecule type" value="Genomic_DNA"/>
</dbReference>
<keyword evidence="3" id="KW-1185">Reference proteome</keyword>